<keyword evidence="10" id="KW-0407">Ion channel</keyword>
<dbReference type="PROSITE" id="PS50222">
    <property type="entry name" value="EF_HAND_2"/>
    <property type="match status" value="1"/>
</dbReference>
<dbReference type="Gene3D" id="1.10.287.70">
    <property type="match status" value="1"/>
</dbReference>
<dbReference type="GO" id="GO:0006874">
    <property type="term" value="P:intracellular calcium ion homeostasis"/>
    <property type="evidence" value="ECO:0007669"/>
    <property type="project" value="InterPro"/>
</dbReference>
<dbReference type="GO" id="GO:0034704">
    <property type="term" value="C:calcium channel complex"/>
    <property type="evidence" value="ECO:0007669"/>
    <property type="project" value="TreeGrafter"/>
</dbReference>
<dbReference type="InterPro" id="IPR000699">
    <property type="entry name" value="RIH_dom"/>
</dbReference>
<dbReference type="GO" id="GO:0042383">
    <property type="term" value="C:sarcolemma"/>
    <property type="evidence" value="ECO:0007669"/>
    <property type="project" value="TreeGrafter"/>
</dbReference>
<accession>A0A7J8K259</accession>
<sequence>MIRWAQEDQIQDADLVRMMFNLLQRQYDSIGELLQALRKTYTISQASVSDTINLLAALGQIRCLLSVRMGKEEELLMINGLGDIMNNKVFYQHPNLMRVLGMHETVMEVMVNVLGAEKSQIAFPKMVASCCRFLCYFCRISRQNQKAMFEHLSYLLENSSVGLASPSMRGSTPLDVAASSVMDNNELALGLEEPDLEKVVTYLAGCGLQSCPMLLAKGYPDVGWNPIEGERYLSFLRFAVFVNSESVEENASVVVKLLIRRPECFGPALRGEGGNGLLAAMQGAIKISENPALDLPSQGYKREVSAEDSENEEEIVHMGNAIMSFYSALIDLLGRCAPEMHLIQTGKGEAIRIRSILRSLVPTEDLVGIISIPLKLPSLNKDGSVSEPDMAASFCPDHKAPMVLFLDRVYSVKDQSFLLHLLEVGFLPDLRASASLDTVSLSTTEAALALNRYICSAVLPLLTRCAPLFAGAEHYTSLIDSTLQTIYRLSKGRSLTKAQRDTIEECLLAICNHLRPSMLQQLLRRLVFDVPQLNEYCKMPLKLLTSHYEQCWKYYCLPSGWGSCGLAVEEELHLTEKLFWGIFDSLSHKKYDPDLFRMALPCLSAIAGALPPDYLDTRIAATLEKQVSVDTDGNFDPKPINTTNFSLPEKLEYIVTKYAEHSHDKWACDKSQSGWKYGISLDEHVKTHPLIRPFRTLTEKEKEIYRWPARESLKTMLAVGWTVERTKEGEALAQQRENEKLRSMSQASQGNSYSPAPMDLCNVVLSRELQGMVEVIAENYHNIWAKKKKLELESKGGGSHPLLVPYDTLTAKEKSRDREKAQDLFKFLQVNGIMVSRGMKDMELDASSMEKRFAYKFLKKILKYVDSAQEFIAHLEAIVVSGKTEKSPHDQEIKFFAKVLLPLVDQYFTNHRLYFLSSPLKPLSSSGYASHKEKEMVASLFCKLAALVRHRISLFGSDSTTMVSCLHILAQTLDTRTVMKSGSELVKAGLRAFFENAAEDLEKTSENLNLGKFTHSRTQMKGVSQNINYATVALLPILTSIFEHVAQHQFGVDLLLGDVQISCYRILCSLYSLGTGKNIYVERQRPSLGACLASLAAAMPVAFLEPTFNRYNPLSVFNTKTPRERSILGMPDTVDEMCPDIPPLERLMKEINHLAESGARYTEMPHVIEVILPMLCNYLSYWWEQGPEHLPPSTGPWCTQVTSEHLSVILGNILKIINNNLAIDEASWMKRIAVYAQPIISKARPDLLRSHFIPTLEKLKKKAIKTVQEEEQLKADSKGDTQEAELLILDEFAVLCRDLYAFYPMLIRYVDNNRPNWLKNPDADSDQLFRMVAEVFILWCKSHNFKREEQNFVIQNEINNLAFLTGDSKSKMSKSGGQDQERKKTKRRGDLYSIQTSLIVAALKKMLPIGLNMCTPGDQELISLAKSRYSYRDTDEEVKEHLRNNLHLQEKSDDPAVKWQLNLYKDVLKSEEPSNPEKTVERVQRISAAVFHLEQVEQPLRSKKAVWHKLLSKQRKRAVVACFRMAPLYNLPRHRSINLFLHGYQRFWIETEEYSFEERLVQDLAKSPRVEEEEEVEADKQPDPLHQIVLHFSRNALTERSKLEDDPLYTSYSSMMAKSCQNGEDEEEEEDKEKTFEEKEMEKQKTLYQQARLHERGAAEMVLQMISASKGEMSPMVVETLKLGIAVLNGGNTGVQQKMLDYLKEKKDAGFFQSLSGLMQSCSVLDLNAFERQNKAEGLGMVTEEGTREKVLQNDEFTRDLFRFLQLLCEGHNSDFQNFLRTQMGNTTTVNVIISTVDYLLRLQESISDFYWYYSGKDVIDESGQHNFSKALAVTKQIFNSLTEYIQGPCVGNQQSLAHSRLWDAVVGFLHVFANMQMKLSQDSSQIELLKELLDLLQDMVVMLLSLLEGNVVNGTIGKQMVDTLVESSTNVEMILKFFDMFLKLKDLTSSDTFKEYDPDGKGIISKKEFQKAMEGQKQYTPSEIDFLLSCAEADENDMFNYVDFVDRFHEPAKDIGFNVAVLLTNLSEHMPNDPRLRSLLDPAESVLNYFEPYLGRIEIMGGAKKIERVYFEISESSRTQWEKPQVKESKRQFIFDVVNEGGEQEKMELFVNFCEDTIFEMQLASQISEPDSADRPEEEEEDEEDPPSTVETEGQEEGEKSFESASAFAVACASAKRSVATFLKRTTLRNLRRQYRKVKKMTVKELVKVFFSFFWMLFVGLFQLCSTILWGIFQILWNTVFGGGLVEGAKNIRVTKILGDMPDPTQFGIHDDAMEAERAEVTEPGVTTELVHFLKGERGDADIMSDLFGFHSKKEGGLKHGPEVGLGDLSEILGKDEPPTLESTVQKRKAQAAERKRAQESEGKVEPEKADVEDGEKEETAGEEQAKALWAEATKKRKRRRGQKVERPEAFTANFFKGLEIYQTKLLVTEEPSEEETEDVANLWHSFHEEEEEEAMVFFVLQESTGYMAPTLRALAIIHTVISLVCVVGYYCLKVPLVVFKREKEIARKLEFDGLYITEQPSEDDIKGQWDRLVINTPSFPNNYWDKFVKRKVINKYGDLYGAERIAELLGLDKNALDFSPVEETKAEAASLVSWLSSIDMKYQIWKLGVVFTDNSFLYLAWYTTMSVLGHYNNFFFAAHLLDIAMGFKTLRTILSSVTHNGKQLVLTVGLLAVVVYLYTVVAFNFFRKFYNKSEDDDEPDMKCDDMMTCYLFHMYVGVRAGGGIGDEIEDPAGDPYEIYRIVFDITFFFFVIVILLAIIQGLIIDAFGELRDQQEQVREDMETKCFICGIGNDYFDTTPHGFETHTLQEHNLANYLFFLMYLINKDETEHTGQESYVWKMYQERCWDFFPAGDCFRKQYEDQLG</sequence>
<dbReference type="InterPro" id="IPR002048">
    <property type="entry name" value="EF_hand_dom"/>
</dbReference>
<feature type="transmembrane region" description="Helical" evidence="12">
    <location>
        <begin position="2606"/>
        <end position="2624"/>
    </location>
</feature>
<feature type="region of interest" description="Disordered" evidence="11">
    <location>
        <begin position="2320"/>
        <end position="2405"/>
    </location>
</feature>
<dbReference type="GO" id="GO:0005509">
    <property type="term" value="F:calcium ion binding"/>
    <property type="evidence" value="ECO:0007669"/>
    <property type="project" value="InterPro"/>
</dbReference>
<keyword evidence="8 12" id="KW-0472">Membrane</keyword>
<keyword evidence="6 12" id="KW-1133">Transmembrane helix</keyword>
<keyword evidence="3" id="KW-0106">Calcium</keyword>
<dbReference type="InParanoid" id="A0A7J8K259"/>
<dbReference type="GO" id="GO:0030018">
    <property type="term" value="C:Z disc"/>
    <property type="evidence" value="ECO:0007669"/>
    <property type="project" value="TreeGrafter"/>
</dbReference>
<comment type="caution">
    <text evidence="14">The sequence shown here is derived from an EMBL/GenBank/DDBJ whole genome shotgun (WGS) entry which is preliminary data.</text>
</comment>
<dbReference type="SUPFAM" id="SSF47473">
    <property type="entry name" value="EF-hand"/>
    <property type="match status" value="1"/>
</dbReference>
<dbReference type="GO" id="GO:0033017">
    <property type="term" value="C:sarcoplasmic reticulum membrane"/>
    <property type="evidence" value="ECO:0007669"/>
    <property type="project" value="TreeGrafter"/>
</dbReference>
<evidence type="ECO:0000313" key="14">
    <source>
        <dbReference type="EMBL" id="KAF6502432.1"/>
    </source>
</evidence>
<dbReference type="Proteomes" id="UP000550707">
    <property type="component" value="Unassembled WGS sequence"/>
</dbReference>
<dbReference type="InterPro" id="IPR009460">
    <property type="entry name" value="Ryanrecept_TM4-6"/>
</dbReference>
<feature type="transmembrane region" description="Helical" evidence="12">
    <location>
        <begin position="2747"/>
        <end position="2770"/>
    </location>
</feature>
<dbReference type="Pfam" id="PF00520">
    <property type="entry name" value="Ion_trans"/>
    <property type="match status" value="1"/>
</dbReference>
<dbReference type="InterPro" id="IPR003032">
    <property type="entry name" value="Ryanodine_rcpt"/>
</dbReference>
<evidence type="ECO:0000256" key="2">
    <source>
        <dbReference type="ARBA" id="ARBA00022448"/>
    </source>
</evidence>
<dbReference type="GO" id="GO:0014808">
    <property type="term" value="P:release of sequestered calcium ion into cytosol by sarcoplasmic reticulum"/>
    <property type="evidence" value="ECO:0007669"/>
    <property type="project" value="TreeGrafter"/>
</dbReference>
<dbReference type="PANTHER" id="PTHR46399:SF9">
    <property type="entry name" value="RYANODINE RECEPTOR 3"/>
    <property type="match status" value="1"/>
</dbReference>
<evidence type="ECO:0000256" key="8">
    <source>
        <dbReference type="ARBA" id="ARBA00023136"/>
    </source>
</evidence>
<evidence type="ECO:0000256" key="6">
    <source>
        <dbReference type="ARBA" id="ARBA00022989"/>
    </source>
</evidence>
<dbReference type="GO" id="GO:0006941">
    <property type="term" value="P:striated muscle contraction"/>
    <property type="evidence" value="ECO:0007669"/>
    <property type="project" value="TreeGrafter"/>
</dbReference>
<evidence type="ECO:0000256" key="11">
    <source>
        <dbReference type="SAM" id="MobiDB-lite"/>
    </source>
</evidence>
<evidence type="ECO:0000256" key="9">
    <source>
        <dbReference type="ARBA" id="ARBA00023286"/>
    </source>
</evidence>
<dbReference type="InterPro" id="IPR011992">
    <property type="entry name" value="EF-hand-dom_pair"/>
</dbReference>
<gene>
    <name evidence="14" type="ORF">HJG59_016018</name>
</gene>
<evidence type="ECO:0000256" key="5">
    <source>
        <dbReference type="ARBA" id="ARBA00022692"/>
    </source>
</evidence>
<keyword evidence="15" id="KW-1185">Reference proteome</keyword>
<organism evidence="14 15">
    <name type="scientific">Molossus molossus</name>
    <name type="common">Pallas' mastiff bat</name>
    <name type="synonym">Vespertilio molossus</name>
    <dbReference type="NCBI Taxonomy" id="27622"/>
    <lineage>
        <taxon>Eukaryota</taxon>
        <taxon>Metazoa</taxon>
        <taxon>Chordata</taxon>
        <taxon>Craniata</taxon>
        <taxon>Vertebrata</taxon>
        <taxon>Euteleostomi</taxon>
        <taxon>Mammalia</taxon>
        <taxon>Eutheria</taxon>
        <taxon>Laurasiatheria</taxon>
        <taxon>Chiroptera</taxon>
        <taxon>Yangochiroptera</taxon>
        <taxon>Molossidae</taxon>
        <taxon>Molossus</taxon>
    </lineage>
</organism>
<dbReference type="FunFam" id="1.10.238.10:FF:000040">
    <property type="entry name" value="Ryanodine receptor 2"/>
    <property type="match status" value="1"/>
</dbReference>
<comment type="subcellular location">
    <subcellularLocation>
        <location evidence="1">Endomembrane system</location>
        <topology evidence="1">Multi-pass membrane protein</topology>
    </subcellularLocation>
</comment>
<keyword evidence="5 12" id="KW-0812">Transmembrane</keyword>
<dbReference type="Gene3D" id="1.10.238.10">
    <property type="entry name" value="EF-hand"/>
    <property type="match status" value="1"/>
</dbReference>
<evidence type="ECO:0000256" key="1">
    <source>
        <dbReference type="ARBA" id="ARBA00004127"/>
    </source>
</evidence>
<feature type="region of interest" description="Disordered" evidence="11">
    <location>
        <begin position="734"/>
        <end position="753"/>
    </location>
</feature>
<dbReference type="EMBL" id="JACASF010000001">
    <property type="protein sequence ID" value="KAF6502432.1"/>
    <property type="molecule type" value="Genomic_DNA"/>
</dbReference>
<dbReference type="GO" id="GO:0005790">
    <property type="term" value="C:smooth endoplasmic reticulum"/>
    <property type="evidence" value="ECO:0007669"/>
    <property type="project" value="TreeGrafter"/>
</dbReference>
<evidence type="ECO:0000256" key="12">
    <source>
        <dbReference type="SAM" id="Phobius"/>
    </source>
</evidence>
<dbReference type="PANTHER" id="PTHR46399">
    <property type="entry name" value="B30.2/SPRY DOMAIN-CONTAINING PROTEIN"/>
    <property type="match status" value="1"/>
</dbReference>
<keyword evidence="7" id="KW-0406">Ion transport</keyword>
<feature type="compositionally biased region" description="Basic and acidic residues" evidence="11">
    <location>
        <begin position="2352"/>
        <end position="2387"/>
    </location>
</feature>
<reference evidence="14 15" key="1">
    <citation type="journal article" date="2020" name="Nature">
        <title>Six reference-quality genomes reveal evolution of bat adaptations.</title>
        <authorList>
            <person name="Jebb D."/>
            <person name="Huang Z."/>
            <person name="Pippel M."/>
            <person name="Hughes G.M."/>
            <person name="Lavrichenko K."/>
            <person name="Devanna P."/>
            <person name="Winkler S."/>
            <person name="Jermiin L.S."/>
            <person name="Skirmuntt E.C."/>
            <person name="Katzourakis A."/>
            <person name="Burkitt-Gray L."/>
            <person name="Ray D.A."/>
            <person name="Sullivan K.A.M."/>
            <person name="Roscito J.G."/>
            <person name="Kirilenko B.M."/>
            <person name="Davalos L.M."/>
            <person name="Corthals A.P."/>
            <person name="Power M.L."/>
            <person name="Jones G."/>
            <person name="Ransome R.D."/>
            <person name="Dechmann D.K.N."/>
            <person name="Locatelli A.G."/>
            <person name="Puechmaille S.J."/>
            <person name="Fedrigo O."/>
            <person name="Jarvis E.D."/>
            <person name="Hiller M."/>
            <person name="Vernes S.C."/>
            <person name="Myers E.W."/>
            <person name="Teeling E.C."/>
        </authorList>
    </citation>
    <scope>NUCLEOTIDE SEQUENCE [LARGE SCALE GENOMIC DNA]</scope>
    <source>
        <strain evidence="14">MMolMol1</strain>
        <tissue evidence="14">Muscle</tissue>
    </source>
</reference>
<dbReference type="InterPro" id="IPR035910">
    <property type="entry name" value="RyR/IP3R_RIH_dom_sf"/>
</dbReference>
<dbReference type="Pfam" id="PF08454">
    <property type="entry name" value="RIH_assoc"/>
    <property type="match status" value="1"/>
</dbReference>
<name>A0A7J8K259_MOLMO</name>
<keyword evidence="3" id="KW-0109">Calcium transport</keyword>
<evidence type="ECO:0000313" key="15">
    <source>
        <dbReference type="Proteomes" id="UP000550707"/>
    </source>
</evidence>
<evidence type="ECO:0000256" key="4">
    <source>
        <dbReference type="ARBA" id="ARBA00022673"/>
    </source>
</evidence>
<keyword evidence="2" id="KW-0813">Transport</keyword>
<feature type="domain" description="EF-hand" evidence="13">
    <location>
        <begin position="1945"/>
        <end position="1980"/>
    </location>
</feature>
<feature type="region of interest" description="Disordered" evidence="11">
    <location>
        <begin position="1368"/>
        <end position="1387"/>
    </location>
</feature>
<evidence type="ECO:0000259" key="13">
    <source>
        <dbReference type="PROSITE" id="PS50222"/>
    </source>
</evidence>
<feature type="region of interest" description="Disordered" evidence="11">
    <location>
        <begin position="2128"/>
        <end position="2158"/>
    </location>
</feature>
<dbReference type="Gene3D" id="1.10.490.160">
    <property type="match status" value="1"/>
</dbReference>
<feature type="region of interest" description="Disordered" evidence="11">
    <location>
        <begin position="1617"/>
        <end position="1643"/>
    </location>
</feature>
<dbReference type="InterPro" id="IPR005821">
    <property type="entry name" value="Ion_trans_dom"/>
</dbReference>
<feature type="transmembrane region" description="Helical" evidence="12">
    <location>
        <begin position="2473"/>
        <end position="2494"/>
    </location>
</feature>
<feature type="compositionally biased region" description="Polar residues" evidence="11">
    <location>
        <begin position="743"/>
        <end position="753"/>
    </location>
</feature>
<dbReference type="InterPro" id="IPR015925">
    <property type="entry name" value="Ryanodine_IP3_receptor"/>
</dbReference>
<feature type="compositionally biased region" description="Acidic residues" evidence="11">
    <location>
        <begin position="2137"/>
        <end position="2147"/>
    </location>
</feature>
<protein>
    <recommendedName>
        <fullName evidence="13">EF-hand domain-containing protein</fullName>
    </recommendedName>
</protein>
<dbReference type="SUPFAM" id="SSF100909">
    <property type="entry name" value="IP3 receptor type 1 binding core, domain 2"/>
    <property type="match status" value="1"/>
</dbReference>
<evidence type="ECO:0000256" key="10">
    <source>
        <dbReference type="ARBA" id="ARBA00023303"/>
    </source>
</evidence>
<dbReference type="Pfam" id="PF01365">
    <property type="entry name" value="RYDR_ITPR"/>
    <property type="match status" value="1"/>
</dbReference>
<dbReference type="InterPro" id="IPR013662">
    <property type="entry name" value="RIH_assoc-dom"/>
</dbReference>
<proteinExistence type="predicted"/>
<dbReference type="Pfam" id="PF02026">
    <property type="entry name" value="RyR"/>
    <property type="match status" value="2"/>
</dbReference>
<dbReference type="FunFam" id="1.10.287.70:FF:000017">
    <property type="entry name" value="ryanodine receptor isoform X2"/>
    <property type="match status" value="1"/>
</dbReference>
<evidence type="ECO:0000256" key="3">
    <source>
        <dbReference type="ARBA" id="ARBA00022568"/>
    </source>
</evidence>
<dbReference type="Pfam" id="PF06459">
    <property type="entry name" value="RR_TM4-6"/>
    <property type="match status" value="2"/>
</dbReference>
<dbReference type="GO" id="GO:0005219">
    <property type="term" value="F:ryanodine-sensitive calcium-release channel activity"/>
    <property type="evidence" value="ECO:0007669"/>
    <property type="project" value="InterPro"/>
</dbReference>
<evidence type="ECO:0000256" key="7">
    <source>
        <dbReference type="ARBA" id="ARBA00023065"/>
    </source>
</evidence>
<feature type="transmembrane region" description="Helical" evidence="12">
    <location>
        <begin position="2667"/>
        <end position="2688"/>
    </location>
</feature>
<feature type="compositionally biased region" description="Basic and acidic residues" evidence="11">
    <location>
        <begin position="1632"/>
        <end position="1643"/>
    </location>
</feature>
<keyword evidence="9" id="KW-1071">Ligand-gated ion channel</keyword>
<keyword evidence="4" id="KW-0107">Calcium channel</keyword>